<feature type="signal peptide" evidence="1">
    <location>
        <begin position="1"/>
        <end position="19"/>
    </location>
</feature>
<comment type="caution">
    <text evidence="3">The sequence shown here is derived from an EMBL/GenBank/DDBJ whole genome shotgun (WGS) entry which is preliminary data.</text>
</comment>
<keyword evidence="1" id="KW-0732">Signal</keyword>
<reference evidence="3 4" key="1">
    <citation type="submission" date="2020-10" db="EMBL/GenBank/DDBJ databases">
        <title>Sequencing the genomes of 1000 actinobacteria strains.</title>
        <authorList>
            <person name="Klenk H.-P."/>
        </authorList>
    </citation>
    <scope>NUCLEOTIDE SEQUENCE [LARGE SCALE GENOMIC DNA]</scope>
    <source>
        <strain evidence="3 4">DSM 44653</strain>
    </source>
</reference>
<feature type="domain" description="GmrSD restriction endonucleases C-terminal" evidence="2">
    <location>
        <begin position="120"/>
        <end position="211"/>
    </location>
</feature>
<evidence type="ECO:0000259" key="2">
    <source>
        <dbReference type="Pfam" id="PF07510"/>
    </source>
</evidence>
<dbReference type="RefSeq" id="WP_192782971.1">
    <property type="nucleotide sequence ID" value="NZ_JADBEG010000001.1"/>
</dbReference>
<sequence>MNRALTALAVAATVAAAPAGCHHTTPTAPDPVAADVGGHPGTARTDVAAVRVQLAGLTVSAEDTGNHYRRADWPHWDQTGGGCDARENALRTQGRAVTTGPGCRITGGTWVSPYDEVTVTNPAGLDIDHMVPLAEAARSGTRGWSLAQREHYANDPAVLVAVTAKSNRAKGDQDPARWLPDLDRCGYVARWTTVKHAYRMIVDRAERAAITAVLNRC</sequence>
<dbReference type="EMBL" id="JADBEG010000001">
    <property type="protein sequence ID" value="MBE1502680.1"/>
    <property type="molecule type" value="Genomic_DNA"/>
</dbReference>
<dbReference type="Pfam" id="PF07510">
    <property type="entry name" value="GmrSD_C"/>
    <property type="match status" value="1"/>
</dbReference>
<gene>
    <name evidence="3" type="ORF">H4696_009780</name>
</gene>
<organism evidence="3 4">
    <name type="scientific">Amycolatopsis lexingtonensis</name>
    <dbReference type="NCBI Taxonomy" id="218822"/>
    <lineage>
        <taxon>Bacteria</taxon>
        <taxon>Bacillati</taxon>
        <taxon>Actinomycetota</taxon>
        <taxon>Actinomycetes</taxon>
        <taxon>Pseudonocardiales</taxon>
        <taxon>Pseudonocardiaceae</taxon>
        <taxon>Amycolatopsis</taxon>
    </lineage>
</organism>
<proteinExistence type="predicted"/>
<keyword evidence="4" id="KW-1185">Reference proteome</keyword>
<feature type="chain" id="PRO_5045675947" description="GmrSD restriction endonucleases C-terminal domain-containing protein" evidence="1">
    <location>
        <begin position="20"/>
        <end position="217"/>
    </location>
</feature>
<name>A0ABR9IHM3_9PSEU</name>
<dbReference type="PANTHER" id="PTHR24094:SF15">
    <property type="entry name" value="AMP-DEPENDENT SYNTHETASE_LIGASE DOMAIN-CONTAINING PROTEIN-RELATED"/>
    <property type="match status" value="1"/>
</dbReference>
<dbReference type="Proteomes" id="UP000631670">
    <property type="component" value="Unassembled WGS sequence"/>
</dbReference>
<dbReference type="PANTHER" id="PTHR24094">
    <property type="entry name" value="SECRETED PROTEIN"/>
    <property type="match status" value="1"/>
</dbReference>
<evidence type="ECO:0000313" key="3">
    <source>
        <dbReference type="EMBL" id="MBE1502680.1"/>
    </source>
</evidence>
<accession>A0ABR9IHM3</accession>
<evidence type="ECO:0000313" key="4">
    <source>
        <dbReference type="Proteomes" id="UP000631670"/>
    </source>
</evidence>
<evidence type="ECO:0000256" key="1">
    <source>
        <dbReference type="SAM" id="SignalP"/>
    </source>
</evidence>
<protein>
    <recommendedName>
        <fullName evidence="2">GmrSD restriction endonucleases C-terminal domain-containing protein</fullName>
    </recommendedName>
</protein>
<dbReference type="InterPro" id="IPR011089">
    <property type="entry name" value="GmrSD_C"/>
</dbReference>